<dbReference type="EMBL" id="KK107436">
    <property type="protein sequence ID" value="EZA50820.1"/>
    <property type="molecule type" value="Genomic_DNA"/>
</dbReference>
<accession>A0A026W404</accession>
<dbReference type="Proteomes" id="UP000053097">
    <property type="component" value="Unassembled WGS sequence"/>
</dbReference>
<sequence>MRIITNNVTAVASLFQVQTDKKIILPNAAKHNLRSLEIVACIACIIGVR</sequence>
<name>A0A026W404_OOCBI</name>
<evidence type="ECO:0000313" key="1">
    <source>
        <dbReference type="EMBL" id="EZA50820.1"/>
    </source>
</evidence>
<proteinExistence type="predicted"/>
<reference evidence="1 2" key="1">
    <citation type="journal article" date="2014" name="Curr. Biol.">
        <title>The genome of the clonal raider ant Cerapachys biroi.</title>
        <authorList>
            <person name="Oxley P.R."/>
            <person name="Ji L."/>
            <person name="Fetter-Pruneda I."/>
            <person name="McKenzie S.K."/>
            <person name="Li C."/>
            <person name="Hu H."/>
            <person name="Zhang G."/>
            <person name="Kronauer D.J."/>
        </authorList>
    </citation>
    <scope>NUCLEOTIDE SEQUENCE [LARGE SCALE GENOMIC DNA]</scope>
</reference>
<gene>
    <name evidence="1" type="ORF">X777_10453</name>
</gene>
<evidence type="ECO:0000313" key="2">
    <source>
        <dbReference type="Proteomes" id="UP000053097"/>
    </source>
</evidence>
<organism evidence="1 2">
    <name type="scientific">Ooceraea biroi</name>
    <name type="common">Clonal raider ant</name>
    <name type="synonym">Cerapachys biroi</name>
    <dbReference type="NCBI Taxonomy" id="2015173"/>
    <lineage>
        <taxon>Eukaryota</taxon>
        <taxon>Metazoa</taxon>
        <taxon>Ecdysozoa</taxon>
        <taxon>Arthropoda</taxon>
        <taxon>Hexapoda</taxon>
        <taxon>Insecta</taxon>
        <taxon>Pterygota</taxon>
        <taxon>Neoptera</taxon>
        <taxon>Endopterygota</taxon>
        <taxon>Hymenoptera</taxon>
        <taxon>Apocrita</taxon>
        <taxon>Aculeata</taxon>
        <taxon>Formicoidea</taxon>
        <taxon>Formicidae</taxon>
        <taxon>Dorylinae</taxon>
        <taxon>Ooceraea</taxon>
    </lineage>
</organism>
<protein>
    <submittedName>
        <fullName evidence="1">Uncharacterized protein</fullName>
    </submittedName>
</protein>
<dbReference type="AlphaFoldDB" id="A0A026W404"/>
<keyword evidence="2" id="KW-1185">Reference proteome</keyword>